<keyword evidence="2" id="KW-1185">Reference proteome</keyword>
<comment type="caution">
    <text evidence="1">The sequence shown here is derived from an EMBL/GenBank/DDBJ whole genome shotgun (WGS) entry which is preliminary data.</text>
</comment>
<evidence type="ECO:0000313" key="2">
    <source>
        <dbReference type="Proteomes" id="UP001320706"/>
    </source>
</evidence>
<sequence>MLQVIALFLLNFCLVLATGRTSAPSGALVVSTSAKSGQYSEIQSAVNALSTTSTTAQSIFIKPGVYDEQVYIPARKAALTIYGYTTDTSSYKHNTVNITHGIGLDSESDDDLTGTVRAWSENFKMYNINMINTRGKGSQAMAVSAYAGNQGYYGCQFWGYQDTVLAQTGAQLYAKSLIVGATDFIFGQHATAWFSQVDIRVLTASVGYVTANGRPSSSDSSYYVLDNCTIAAAAGNTVPTGAYYLGRPWGAYARVAVQDTSMTSVINSAGWSQWSSSTPNTQYATFEEYGNAGSGAKGTRASFSKKLSSPVEITSILGSGYLSASWVDRNYL</sequence>
<dbReference type="EMBL" id="JAMKPW020000041">
    <property type="protein sequence ID" value="KAK8196574.1"/>
    <property type="molecule type" value="Genomic_DNA"/>
</dbReference>
<protein>
    <submittedName>
        <fullName evidence="1">Uncharacterized protein</fullName>
    </submittedName>
</protein>
<proteinExistence type="predicted"/>
<dbReference type="Proteomes" id="UP001320706">
    <property type="component" value="Unassembled WGS sequence"/>
</dbReference>
<accession>A0ACC3S5J1</accession>
<evidence type="ECO:0000313" key="1">
    <source>
        <dbReference type="EMBL" id="KAK8196574.1"/>
    </source>
</evidence>
<gene>
    <name evidence="1" type="ORF">M8818_006739</name>
</gene>
<organism evidence="1 2">
    <name type="scientific">Zalaria obscura</name>
    <dbReference type="NCBI Taxonomy" id="2024903"/>
    <lineage>
        <taxon>Eukaryota</taxon>
        <taxon>Fungi</taxon>
        <taxon>Dikarya</taxon>
        <taxon>Ascomycota</taxon>
        <taxon>Pezizomycotina</taxon>
        <taxon>Dothideomycetes</taxon>
        <taxon>Dothideomycetidae</taxon>
        <taxon>Dothideales</taxon>
        <taxon>Zalariaceae</taxon>
        <taxon>Zalaria</taxon>
    </lineage>
</organism>
<name>A0ACC3S5J1_9PEZI</name>
<reference evidence="1" key="1">
    <citation type="submission" date="2024-02" db="EMBL/GenBank/DDBJ databases">
        <title>Metagenome Assembled Genome of Zalaria obscura JY119.</title>
        <authorList>
            <person name="Vighnesh L."/>
            <person name="Jagadeeshwari U."/>
            <person name="Venkata Ramana C."/>
            <person name="Sasikala C."/>
        </authorList>
    </citation>
    <scope>NUCLEOTIDE SEQUENCE</scope>
    <source>
        <strain evidence="1">JY119</strain>
    </source>
</reference>